<accession>A0A9N9IJW6</accession>
<evidence type="ECO:0000313" key="2">
    <source>
        <dbReference type="EMBL" id="CAG8737172.1"/>
    </source>
</evidence>
<gene>
    <name evidence="2" type="ORF">DERYTH_LOCUS15666</name>
</gene>
<feature type="compositionally biased region" description="Polar residues" evidence="1">
    <location>
        <begin position="9"/>
        <end position="29"/>
    </location>
</feature>
<reference evidence="2" key="1">
    <citation type="submission" date="2021-06" db="EMBL/GenBank/DDBJ databases">
        <authorList>
            <person name="Kallberg Y."/>
            <person name="Tangrot J."/>
            <person name="Rosling A."/>
        </authorList>
    </citation>
    <scope>NUCLEOTIDE SEQUENCE</scope>
    <source>
        <strain evidence="2">MA453B</strain>
    </source>
</reference>
<name>A0A9N9IJW6_9GLOM</name>
<dbReference type="EMBL" id="CAJVPY010012888">
    <property type="protein sequence ID" value="CAG8737172.1"/>
    <property type="molecule type" value="Genomic_DNA"/>
</dbReference>
<feature type="region of interest" description="Disordered" evidence="1">
    <location>
        <begin position="1"/>
        <end position="29"/>
    </location>
</feature>
<comment type="caution">
    <text evidence="2">The sequence shown here is derived from an EMBL/GenBank/DDBJ whole genome shotgun (WGS) entry which is preliminary data.</text>
</comment>
<keyword evidence="3" id="KW-1185">Reference proteome</keyword>
<dbReference type="Proteomes" id="UP000789405">
    <property type="component" value="Unassembled WGS sequence"/>
</dbReference>
<organism evidence="2 3">
    <name type="scientific">Dentiscutata erythropus</name>
    <dbReference type="NCBI Taxonomy" id="1348616"/>
    <lineage>
        <taxon>Eukaryota</taxon>
        <taxon>Fungi</taxon>
        <taxon>Fungi incertae sedis</taxon>
        <taxon>Mucoromycota</taxon>
        <taxon>Glomeromycotina</taxon>
        <taxon>Glomeromycetes</taxon>
        <taxon>Diversisporales</taxon>
        <taxon>Gigasporaceae</taxon>
        <taxon>Dentiscutata</taxon>
    </lineage>
</organism>
<sequence>MLQEAYNERFTNSEGTISASLPNSPSSKQFHSFKSVKQFQEEINLVSLESKSQKSQGSSKQLSKYLVSAKKSNKKIQIDEFI</sequence>
<evidence type="ECO:0000313" key="3">
    <source>
        <dbReference type="Proteomes" id="UP000789405"/>
    </source>
</evidence>
<protein>
    <submittedName>
        <fullName evidence="2">9565_t:CDS:1</fullName>
    </submittedName>
</protein>
<proteinExistence type="predicted"/>
<evidence type="ECO:0000256" key="1">
    <source>
        <dbReference type="SAM" id="MobiDB-lite"/>
    </source>
</evidence>
<dbReference type="AlphaFoldDB" id="A0A9N9IJW6"/>